<keyword evidence="11 20" id="KW-0106">Calcium</keyword>
<evidence type="ECO:0000256" key="3">
    <source>
        <dbReference type="ARBA" id="ARBA00022525"/>
    </source>
</evidence>
<feature type="binding site" evidence="19">
    <location>
        <position position="219"/>
    </location>
    <ligand>
        <name>Zn(2+)</name>
        <dbReference type="ChEBI" id="CHEBI:29105"/>
        <label>2</label>
        <note>catalytic</note>
    </ligand>
</feature>
<dbReference type="PROSITE" id="PS00024">
    <property type="entry name" value="HEMOPEXIN"/>
    <property type="match status" value="1"/>
</dbReference>
<evidence type="ECO:0000313" key="28">
    <source>
        <dbReference type="Proteomes" id="UP000028760"/>
    </source>
</evidence>
<dbReference type="Pfam" id="PF00413">
    <property type="entry name" value="Peptidase_M10"/>
    <property type="match status" value="1"/>
</dbReference>
<feature type="modified residue" description="Phosphotyrosine; by PKDCC" evidence="22">
    <location>
        <position position="380"/>
    </location>
</feature>
<evidence type="ECO:0000256" key="18">
    <source>
        <dbReference type="PIRSR" id="PIRSR001191-1"/>
    </source>
</evidence>
<feature type="active site" evidence="18">
    <location>
        <position position="220"/>
    </location>
</feature>
<feature type="domain" description="Peptidase metallopeptidase" evidence="26">
    <location>
        <begin position="104"/>
        <end position="265"/>
    </location>
</feature>
<feature type="binding site" evidence="20">
    <location>
        <position position="124"/>
    </location>
    <ligand>
        <name>Ca(2+)</name>
        <dbReference type="ChEBI" id="CHEBI:29108"/>
        <label>1</label>
    </ligand>
</feature>
<dbReference type="PANTHER" id="PTHR10201">
    <property type="entry name" value="MATRIX METALLOPROTEINASE"/>
    <property type="match status" value="1"/>
</dbReference>
<organism evidence="27 28">
    <name type="scientific">Poecilia formosa</name>
    <name type="common">Amazon molly</name>
    <name type="synonym">Limia formosa</name>
    <dbReference type="NCBI Taxonomy" id="48698"/>
    <lineage>
        <taxon>Eukaryota</taxon>
        <taxon>Metazoa</taxon>
        <taxon>Chordata</taxon>
        <taxon>Craniata</taxon>
        <taxon>Vertebrata</taxon>
        <taxon>Euteleostomi</taxon>
        <taxon>Actinopterygii</taxon>
        <taxon>Neopterygii</taxon>
        <taxon>Teleostei</taxon>
        <taxon>Neoteleostei</taxon>
        <taxon>Acanthomorphata</taxon>
        <taxon>Ovalentaria</taxon>
        <taxon>Atherinomorphae</taxon>
        <taxon>Cyprinodontiformes</taxon>
        <taxon>Poeciliidae</taxon>
        <taxon>Poeciliinae</taxon>
        <taxon>Poecilia</taxon>
    </lineage>
</organism>
<comment type="subcellular location">
    <subcellularLocation>
        <location evidence="1">Secreted</location>
        <location evidence="1">Extracellular space</location>
        <location evidence="1">Extracellular matrix</location>
    </subcellularLocation>
</comment>
<comment type="cofactor">
    <cofactor evidence="20">
        <name>Ca(2+)</name>
        <dbReference type="ChEBI" id="CHEBI:29108"/>
    </cofactor>
    <text evidence="20">Can bind about 5 Ca(2+) ions per subunit.</text>
</comment>
<dbReference type="SMART" id="SM00235">
    <property type="entry name" value="ZnMc"/>
    <property type="match status" value="1"/>
</dbReference>
<evidence type="ECO:0000256" key="4">
    <source>
        <dbReference type="ARBA" id="ARBA00022530"/>
    </source>
</evidence>
<feature type="binding site" evidence="20">
    <location>
        <position position="183"/>
    </location>
    <ligand>
        <name>Zn(2+)</name>
        <dbReference type="ChEBI" id="CHEBI:29105"/>
        <label>1</label>
    </ligand>
</feature>
<feature type="binding site" evidence="20">
    <location>
        <position position="168"/>
    </location>
    <ligand>
        <name>Zn(2+)</name>
        <dbReference type="ChEBI" id="CHEBI:29105"/>
        <label>1</label>
    </ligand>
</feature>
<feature type="binding site" evidence="20">
    <location>
        <position position="399"/>
    </location>
    <ligand>
        <name>Ca(2+)</name>
        <dbReference type="ChEBI" id="CHEBI:29108"/>
        <label>5</label>
    </ligand>
</feature>
<keyword evidence="10 19" id="KW-0862">Zinc</keyword>
<dbReference type="SUPFAM" id="SSF47090">
    <property type="entry name" value="PGBD-like"/>
    <property type="match status" value="1"/>
</dbReference>
<dbReference type="EMBL" id="AYCK01021480">
    <property type="status" value="NOT_ANNOTATED_CDS"/>
    <property type="molecule type" value="Genomic_DNA"/>
</dbReference>
<proteinExistence type="inferred from homology"/>
<evidence type="ECO:0000256" key="8">
    <source>
        <dbReference type="ARBA" id="ARBA00022737"/>
    </source>
</evidence>
<dbReference type="Ensembl" id="ENSPFOT00000015433.2">
    <property type="protein sequence ID" value="ENSPFOP00000015411.2"/>
    <property type="gene ID" value="ENSPFOG00000015243.2"/>
</dbReference>
<dbReference type="Gene3D" id="2.110.10.10">
    <property type="entry name" value="Hemopexin-like domain"/>
    <property type="match status" value="1"/>
</dbReference>
<evidence type="ECO:0000256" key="11">
    <source>
        <dbReference type="ARBA" id="ARBA00022837"/>
    </source>
</evidence>
<dbReference type="Gene3D" id="3.40.390.10">
    <property type="entry name" value="Collagenase (Catalytic Domain)"/>
    <property type="match status" value="1"/>
</dbReference>
<evidence type="ECO:0000256" key="6">
    <source>
        <dbReference type="ARBA" id="ARBA00022723"/>
    </source>
</evidence>
<feature type="region of interest" description="Disordered" evidence="24">
    <location>
        <begin position="260"/>
        <end position="294"/>
    </location>
</feature>
<dbReference type="eggNOG" id="KOG1565">
    <property type="taxonomic scope" value="Eukaryota"/>
</dbReference>
<evidence type="ECO:0000256" key="12">
    <source>
        <dbReference type="ARBA" id="ARBA00023049"/>
    </source>
</evidence>
<evidence type="ECO:0000256" key="19">
    <source>
        <dbReference type="PIRSR" id="PIRSR001191-2"/>
    </source>
</evidence>
<reference evidence="27" key="2">
    <citation type="submission" date="2025-08" db="UniProtKB">
        <authorList>
            <consortium name="Ensembl"/>
        </authorList>
    </citation>
    <scope>IDENTIFICATION</scope>
</reference>
<dbReference type="PANTHER" id="PTHR10201:SF151">
    <property type="entry name" value="INTERSTITIAL COLLAGENASE"/>
    <property type="match status" value="1"/>
</dbReference>
<evidence type="ECO:0000256" key="25">
    <source>
        <dbReference type="SAM" id="SignalP"/>
    </source>
</evidence>
<feature type="binding site" evidence="20">
    <location>
        <position position="170"/>
    </location>
    <ligand>
        <name>Zn(2+)</name>
        <dbReference type="ChEBI" id="CHEBI:29105"/>
        <label>1</label>
    </ligand>
</feature>
<feature type="repeat" description="Hemopexin" evidence="23">
    <location>
        <begin position="393"/>
        <end position="441"/>
    </location>
</feature>
<evidence type="ECO:0000256" key="22">
    <source>
        <dbReference type="PIRSR" id="PIRSR621190-4"/>
    </source>
</evidence>
<feature type="repeat" description="Hemopexin" evidence="23">
    <location>
        <begin position="345"/>
        <end position="391"/>
    </location>
</feature>
<dbReference type="CDD" id="cd00094">
    <property type="entry name" value="HX"/>
    <property type="match status" value="1"/>
</dbReference>
<dbReference type="Pfam" id="PF01471">
    <property type="entry name" value="PG_binding_1"/>
    <property type="match status" value="1"/>
</dbReference>
<feature type="repeat" description="Hemopexin" evidence="23">
    <location>
        <begin position="442"/>
        <end position="485"/>
    </location>
</feature>
<comment type="similarity">
    <text evidence="2">Belongs to the peptidase M10A family.</text>
</comment>
<dbReference type="GO" id="GO:0030198">
    <property type="term" value="P:extracellular matrix organization"/>
    <property type="evidence" value="ECO:0007669"/>
    <property type="project" value="TreeGrafter"/>
</dbReference>
<dbReference type="CDD" id="cd04278">
    <property type="entry name" value="ZnMc_MMP"/>
    <property type="match status" value="1"/>
</dbReference>
<feature type="binding site" evidence="20">
    <location>
        <position position="237"/>
    </location>
    <ligand>
        <name>Zn(2+)</name>
        <dbReference type="ChEBI" id="CHEBI:29105"/>
        <label>2</label>
        <note>catalytic</note>
    </ligand>
</feature>
<evidence type="ECO:0000256" key="1">
    <source>
        <dbReference type="ARBA" id="ARBA00004498"/>
    </source>
</evidence>
<feature type="binding site" evidence="20">
    <location>
        <position position="158"/>
    </location>
    <ligand>
        <name>Ca(2+)</name>
        <dbReference type="ChEBI" id="CHEBI:29108"/>
        <label>2</label>
    </ligand>
</feature>
<comment type="cofactor">
    <cofactor evidence="20">
        <name>Zn(2+)</name>
        <dbReference type="ChEBI" id="CHEBI:29105"/>
    </cofactor>
    <text evidence="20">Binds 2 Zn(2+) ions per subunit.</text>
</comment>
<dbReference type="InterPro" id="IPR036365">
    <property type="entry name" value="PGBD-like_sf"/>
</dbReference>
<dbReference type="Proteomes" id="UP000028760">
    <property type="component" value="Unassembled WGS sequence"/>
</dbReference>
<feature type="compositionally biased region" description="Low complexity" evidence="24">
    <location>
        <begin position="267"/>
        <end position="289"/>
    </location>
</feature>
<feature type="binding site" evidence="20">
    <location>
        <position position="192"/>
    </location>
    <ligand>
        <name>Ca(2+)</name>
        <dbReference type="ChEBI" id="CHEBI:29108"/>
        <label>2</label>
    </ligand>
</feature>
<dbReference type="InterPro" id="IPR018487">
    <property type="entry name" value="Hemopexin-like_repeat"/>
</dbReference>
<evidence type="ECO:0000256" key="10">
    <source>
        <dbReference type="ARBA" id="ARBA00022833"/>
    </source>
</evidence>
<dbReference type="GO" id="GO:0004222">
    <property type="term" value="F:metalloendopeptidase activity"/>
    <property type="evidence" value="ECO:0007669"/>
    <property type="project" value="UniProtKB-EC"/>
</dbReference>
<feature type="binding site" evidence="20">
    <location>
        <position position="199"/>
    </location>
    <ligand>
        <name>Ca(2+)</name>
        <dbReference type="ChEBI" id="CHEBI:29108"/>
        <label>1</label>
    </ligand>
</feature>
<dbReference type="InterPro" id="IPR001818">
    <property type="entry name" value="Pept_M10_metallopeptidase"/>
</dbReference>
<protein>
    <recommendedName>
        <fullName evidence="17">interstitial collagenase</fullName>
        <ecNumber evidence="17">3.4.24.7</ecNumber>
    </recommendedName>
</protein>
<dbReference type="Pfam" id="PF00045">
    <property type="entry name" value="Hemopexin"/>
    <property type="match status" value="3"/>
</dbReference>
<keyword evidence="15 21" id="KW-1015">Disulfide bond</keyword>
<dbReference type="InterPro" id="IPR021190">
    <property type="entry name" value="Pept_M10A"/>
</dbReference>
<dbReference type="InterPro" id="IPR033739">
    <property type="entry name" value="M10A_MMP"/>
</dbReference>
<evidence type="ECO:0000256" key="2">
    <source>
        <dbReference type="ARBA" id="ARBA00010370"/>
    </source>
</evidence>
<reference evidence="27" key="3">
    <citation type="submission" date="2025-09" db="UniProtKB">
        <authorList>
            <consortium name="Ensembl"/>
        </authorList>
    </citation>
    <scope>IDENTIFICATION</scope>
</reference>
<feature type="binding site" evidence="20">
    <location>
        <position position="349"/>
    </location>
    <ligand>
        <name>Ca(2+)</name>
        <dbReference type="ChEBI" id="CHEBI:29108"/>
        <label>4</label>
    </ligand>
</feature>
<evidence type="ECO:0000256" key="7">
    <source>
        <dbReference type="ARBA" id="ARBA00022729"/>
    </source>
</evidence>
<accession>A0A087YBK8</accession>
<dbReference type="InterPro" id="IPR024079">
    <property type="entry name" value="MetalloPept_cat_dom_sf"/>
</dbReference>
<dbReference type="InterPro" id="IPR036375">
    <property type="entry name" value="Hemopexin-like_dom_sf"/>
</dbReference>
<feature type="disulfide bond" evidence="21">
    <location>
        <begin position="298"/>
        <end position="485"/>
    </location>
</feature>
<dbReference type="GO" id="GO:0008270">
    <property type="term" value="F:zinc ion binding"/>
    <property type="evidence" value="ECO:0007669"/>
    <property type="project" value="InterPro"/>
</dbReference>
<evidence type="ECO:0000256" key="13">
    <source>
        <dbReference type="ARBA" id="ARBA00023105"/>
    </source>
</evidence>
<feature type="binding site" evidence="20">
    <location>
        <position position="446"/>
    </location>
    <ligand>
        <name>Ca(2+)</name>
        <dbReference type="ChEBI" id="CHEBI:29108"/>
        <label>4</label>
    </ligand>
</feature>
<dbReference type="GeneTree" id="ENSGT00940000154907"/>
<dbReference type="GO" id="GO:0006508">
    <property type="term" value="P:proteolysis"/>
    <property type="evidence" value="ECO:0007669"/>
    <property type="project" value="UniProtKB-KW"/>
</dbReference>
<feature type="binding site" evidence="20">
    <location>
        <position position="201"/>
    </location>
    <ligand>
        <name>Ca(2+)</name>
        <dbReference type="ChEBI" id="CHEBI:29108"/>
        <label>1</label>
    </ligand>
</feature>
<feature type="binding site" evidence="19">
    <location>
        <position position="223"/>
    </location>
    <ligand>
        <name>Zn(2+)</name>
        <dbReference type="ChEBI" id="CHEBI:29105"/>
        <label>2</label>
        <note>catalytic</note>
    </ligand>
</feature>
<evidence type="ECO:0000259" key="26">
    <source>
        <dbReference type="SMART" id="SM00235"/>
    </source>
</evidence>
<feature type="binding site" evidence="20">
    <location>
        <position position="196"/>
    </location>
    <ligand>
        <name>Zn(2+)</name>
        <dbReference type="ChEBI" id="CHEBI:29105"/>
        <label>1</label>
    </ligand>
</feature>
<dbReference type="EC" id="3.4.24.7" evidence="17"/>
<evidence type="ECO:0000256" key="23">
    <source>
        <dbReference type="PROSITE-ProRule" id="PRU01011"/>
    </source>
</evidence>
<dbReference type="PIRSF" id="PIRSF001191">
    <property type="entry name" value="Peptidase_M10A_matrix"/>
    <property type="match status" value="1"/>
</dbReference>
<evidence type="ECO:0000256" key="16">
    <source>
        <dbReference type="ARBA" id="ARBA00036005"/>
    </source>
</evidence>
<keyword evidence="3" id="KW-0964">Secreted</keyword>
<feature type="chain" id="PRO_5016665990" description="interstitial collagenase" evidence="25">
    <location>
        <begin position="19"/>
        <end position="485"/>
    </location>
</feature>
<dbReference type="InterPro" id="IPR018486">
    <property type="entry name" value="Hemopexin_CS"/>
</dbReference>
<keyword evidence="7 25" id="KW-0732">Signal</keyword>
<evidence type="ECO:0000256" key="14">
    <source>
        <dbReference type="ARBA" id="ARBA00023145"/>
    </source>
</evidence>
<dbReference type="STRING" id="48698.ENSPFOP00000015411"/>
<keyword evidence="4" id="KW-0272">Extracellular matrix</keyword>
<name>A0A087YBK8_POEFO</name>
<evidence type="ECO:0000256" key="9">
    <source>
        <dbReference type="ARBA" id="ARBA00022801"/>
    </source>
</evidence>
<keyword evidence="12" id="KW-0482">Metalloprotease</keyword>
<evidence type="ECO:0000256" key="20">
    <source>
        <dbReference type="PIRSR" id="PIRSR621190-2"/>
    </source>
</evidence>
<evidence type="ECO:0000256" key="21">
    <source>
        <dbReference type="PIRSR" id="PIRSR621190-3"/>
    </source>
</evidence>
<dbReference type="SUPFAM" id="SSF50923">
    <property type="entry name" value="Hemopexin-like domain"/>
    <property type="match status" value="1"/>
</dbReference>
<dbReference type="AlphaFoldDB" id="A0A087YBK8"/>
<evidence type="ECO:0000256" key="5">
    <source>
        <dbReference type="ARBA" id="ARBA00022670"/>
    </source>
</evidence>
<keyword evidence="28" id="KW-1185">Reference proteome</keyword>
<dbReference type="PRINTS" id="PR00138">
    <property type="entry name" value="MATRIXIN"/>
</dbReference>
<feature type="binding site" evidence="19">
    <location>
        <position position="229"/>
    </location>
    <ligand>
        <name>Zn(2+)</name>
        <dbReference type="ChEBI" id="CHEBI:29105"/>
        <label>2</label>
        <note>catalytic</note>
    </ligand>
</feature>
<keyword evidence="9" id="KW-0378">Hydrolase</keyword>
<keyword evidence="14" id="KW-0865">Zymogen</keyword>
<dbReference type="GO" id="GO:0031012">
    <property type="term" value="C:extracellular matrix"/>
    <property type="evidence" value="ECO:0007669"/>
    <property type="project" value="InterPro"/>
</dbReference>
<dbReference type="GO" id="GO:0030574">
    <property type="term" value="P:collagen catabolic process"/>
    <property type="evidence" value="ECO:0007669"/>
    <property type="project" value="UniProtKB-KW"/>
</dbReference>
<dbReference type="InterPro" id="IPR006026">
    <property type="entry name" value="Peptidase_Metallo"/>
</dbReference>
<feature type="binding site" evidence="20">
    <location>
        <position position="194"/>
    </location>
    <ligand>
        <name>Ca(2+)</name>
        <dbReference type="ChEBI" id="CHEBI:29108"/>
        <label>2</label>
    </ligand>
</feature>
<dbReference type="FunFam" id="3.40.390.10:FF:000007">
    <property type="entry name" value="Collagenase 3"/>
    <property type="match status" value="1"/>
</dbReference>
<dbReference type="InterPro" id="IPR000585">
    <property type="entry name" value="Hemopexin-like_dom"/>
</dbReference>
<keyword evidence="6 19" id="KW-0479">Metal-binding</keyword>
<keyword evidence="13" id="KW-0177">Collagen degradation</keyword>
<feature type="repeat" description="Hemopexin" evidence="23">
    <location>
        <begin position="301"/>
        <end position="344"/>
    </location>
</feature>
<evidence type="ECO:0000256" key="17">
    <source>
        <dbReference type="ARBA" id="ARBA00038924"/>
    </source>
</evidence>
<feature type="binding site" description="in inhibited form" evidence="20">
    <location>
        <position position="89"/>
    </location>
    <ligand>
        <name>Zn(2+)</name>
        <dbReference type="ChEBI" id="CHEBI:29105"/>
        <label>2</label>
        <note>catalytic</note>
    </ligand>
</feature>
<feature type="binding site" evidence="20">
    <location>
        <position position="175"/>
    </location>
    <ligand>
        <name>Ca(2+)</name>
        <dbReference type="ChEBI" id="CHEBI:29108"/>
        <label>3</label>
    </ligand>
</feature>
<feature type="binding site" evidence="20">
    <location>
        <position position="305"/>
    </location>
    <ligand>
        <name>Ca(2+)</name>
        <dbReference type="ChEBI" id="CHEBI:29108"/>
        <label>4</label>
    </ligand>
</feature>
<dbReference type="SMART" id="SM00120">
    <property type="entry name" value="HX"/>
    <property type="match status" value="4"/>
</dbReference>
<keyword evidence="8" id="KW-0677">Repeat</keyword>
<dbReference type="OMA" id="SYLWHSS"/>
<dbReference type="InterPro" id="IPR002477">
    <property type="entry name" value="Peptidoglycan-bd-like"/>
</dbReference>
<feature type="binding site" evidence="20">
    <location>
        <position position="176"/>
    </location>
    <ligand>
        <name>Ca(2+)</name>
        <dbReference type="ChEBI" id="CHEBI:29108"/>
        <label>3</label>
    </ligand>
</feature>
<evidence type="ECO:0000313" key="27">
    <source>
        <dbReference type="Ensembl" id="ENSPFOP00000015411.2"/>
    </source>
</evidence>
<dbReference type="FunFam" id="2.110.10.10:FF:000002">
    <property type="entry name" value="Matrix metallopeptidase 3"/>
    <property type="match status" value="1"/>
</dbReference>
<dbReference type="SUPFAM" id="SSF55486">
    <property type="entry name" value="Metalloproteases ('zincins'), catalytic domain"/>
    <property type="match status" value="1"/>
</dbReference>
<feature type="binding site" evidence="20">
    <location>
        <position position="198"/>
    </location>
    <ligand>
        <name>Ca(2+)</name>
        <dbReference type="ChEBI" id="CHEBI:29108"/>
        <label>3</label>
    </ligand>
</feature>
<evidence type="ECO:0000256" key="15">
    <source>
        <dbReference type="ARBA" id="ARBA00023157"/>
    </source>
</evidence>
<dbReference type="PROSITE" id="PS51642">
    <property type="entry name" value="HEMOPEXIN_2"/>
    <property type="match status" value="4"/>
</dbReference>
<reference evidence="28" key="1">
    <citation type="submission" date="2013-10" db="EMBL/GenBank/DDBJ databases">
        <authorList>
            <person name="Schartl M."/>
            <person name="Warren W."/>
        </authorList>
    </citation>
    <scope>NUCLEOTIDE SEQUENCE [LARGE SCALE GENOMIC DNA]</scope>
    <source>
        <strain evidence="28">female</strain>
    </source>
</reference>
<evidence type="ECO:0000256" key="24">
    <source>
        <dbReference type="SAM" id="MobiDB-lite"/>
    </source>
</evidence>
<feature type="binding site" evidence="20">
    <location>
        <position position="201"/>
    </location>
    <ligand>
        <name>Ca(2+)</name>
        <dbReference type="ChEBI" id="CHEBI:29108"/>
        <label>3</label>
    </ligand>
</feature>
<keyword evidence="5" id="KW-0645">Protease</keyword>
<feature type="signal peptide" evidence="25">
    <location>
        <begin position="1"/>
        <end position="18"/>
    </location>
</feature>
<comment type="catalytic activity">
    <reaction evidence="16">
        <text>Cleavage of the triple helix of collagen at about three-quarters of the length of the molecule from the N-terminus, at 775-Gly-|-Ile-776 in the alpha1(I) chain. Cleaves synthetic substrates and alpha-macroglobulins at bonds where P1' is a hydrophobic residue.</text>
        <dbReference type="EC" id="3.4.24.7"/>
    </reaction>
</comment>
<sequence>MKSLGVYVLLGLAATVYCVPVSKVTVQDEGFAKGYLKRFFNLTEEKDPLSRKGADRMSKKLSEMQKFFGLRITGTLDDNTLEMMKKPRCGVADENIARYSTFGDGLKWSKNTVTYSRIVDYTPDLSQAEVDDSIRRALEVWAKVTPLTFTKLTSGTADIMISFARLSHGDNYPFDGPDGTLAHAFAPSPDIGGDAHFDDDETFTFRSSTGYVLFLVAAHEFGHSLGLSHSEDRSALMYPLYSYKDPDTFVLPQDDVRGIQSLYGSNPSGDTTTTTTGSSPSGDTTTTTTQAPTIPDVCSSPVEFDAVTTLKGEMFFFKDSYLWHSSSQSSTPQKSLISSFWPNAPTSVDAAYENPGTGNVLLFKGNQYWQFRGKTVLPDYPKRLSDFGFPSSVPKVDAAVHVSSISRTLLFVNNKYWSYNEGWRRMDRGYPKFIHRHLPGIGHRVDAAFENRGQLYFSSGSRQTEYHYQRRRALHTLMNYLWLGC</sequence>
<feature type="binding site" evidence="20">
    <location>
        <position position="351"/>
    </location>
    <ligand>
        <name>Ca(2+)</name>
        <dbReference type="ChEBI" id="CHEBI:29108"/>
        <label>5</label>
    </ligand>
</feature>